<keyword evidence="2" id="KW-0812">Transmembrane</keyword>
<gene>
    <name evidence="3" type="ORF">AFUS01_LOCUS13829</name>
</gene>
<organism evidence="3 4">
    <name type="scientific">Allacma fusca</name>
    <dbReference type="NCBI Taxonomy" id="39272"/>
    <lineage>
        <taxon>Eukaryota</taxon>
        <taxon>Metazoa</taxon>
        <taxon>Ecdysozoa</taxon>
        <taxon>Arthropoda</taxon>
        <taxon>Hexapoda</taxon>
        <taxon>Collembola</taxon>
        <taxon>Symphypleona</taxon>
        <taxon>Sminthuridae</taxon>
        <taxon>Allacma</taxon>
    </lineage>
</organism>
<evidence type="ECO:0000256" key="1">
    <source>
        <dbReference type="SAM" id="MobiDB-lite"/>
    </source>
</evidence>
<evidence type="ECO:0000313" key="3">
    <source>
        <dbReference type="EMBL" id="CAG7724833.1"/>
    </source>
</evidence>
<feature type="transmembrane region" description="Helical" evidence="2">
    <location>
        <begin position="182"/>
        <end position="202"/>
    </location>
</feature>
<protein>
    <submittedName>
        <fullName evidence="3">Uncharacterized protein</fullName>
    </submittedName>
</protein>
<dbReference type="EMBL" id="CAJVCH010114392">
    <property type="protein sequence ID" value="CAG7724833.1"/>
    <property type="molecule type" value="Genomic_DNA"/>
</dbReference>
<evidence type="ECO:0000313" key="4">
    <source>
        <dbReference type="Proteomes" id="UP000708208"/>
    </source>
</evidence>
<keyword evidence="2" id="KW-0472">Membrane</keyword>
<evidence type="ECO:0000256" key="2">
    <source>
        <dbReference type="SAM" id="Phobius"/>
    </source>
</evidence>
<feature type="region of interest" description="Disordered" evidence="1">
    <location>
        <begin position="271"/>
        <end position="312"/>
    </location>
</feature>
<keyword evidence="2" id="KW-1133">Transmembrane helix</keyword>
<dbReference type="Proteomes" id="UP000708208">
    <property type="component" value="Unassembled WGS sequence"/>
</dbReference>
<feature type="compositionally biased region" description="Basic residues" evidence="1">
    <location>
        <begin position="274"/>
        <end position="287"/>
    </location>
</feature>
<dbReference type="AlphaFoldDB" id="A0A8J2NZ88"/>
<accession>A0A8J2NZ88</accession>
<sequence length="312" mass="37010">MCCLTCLLELKCTVWILFWIQTCFPFKCNNVFAVSWLHLGSAICLLLAAMLSDASHPRDLAFNENLKANSKLFEKSIINFGLYATTVPVMIKDCISGEHFYRNDYRFYKGVRLLKKDLHSQEMIYEQYFPYCIRDRYLIDRFCLLSKREIDNGEDWCDDIKLAFSNSYLCTEHKLRIRSGGFAFLAVLFHLVIIAGYAQMSYRPWSWANIKKRHAEDALVGEHRKKRRKDLAKLAPAKLQIAIEKKKIRLAEQKKLEQEIKDAEEKRDMNIRLKNVRRRLAHRASRKERKEMKQKERQERRQRRMSEEKSGV</sequence>
<name>A0A8J2NZ88_9HEXA</name>
<keyword evidence="4" id="KW-1185">Reference proteome</keyword>
<reference evidence="3" key="1">
    <citation type="submission" date="2021-06" db="EMBL/GenBank/DDBJ databases">
        <authorList>
            <person name="Hodson N. C."/>
            <person name="Mongue J. A."/>
            <person name="Jaron S. K."/>
        </authorList>
    </citation>
    <scope>NUCLEOTIDE SEQUENCE</scope>
</reference>
<proteinExistence type="predicted"/>
<feature type="compositionally biased region" description="Basic and acidic residues" evidence="1">
    <location>
        <begin position="288"/>
        <end position="312"/>
    </location>
</feature>
<comment type="caution">
    <text evidence="3">The sequence shown here is derived from an EMBL/GenBank/DDBJ whole genome shotgun (WGS) entry which is preliminary data.</text>
</comment>